<evidence type="ECO:0000256" key="3">
    <source>
        <dbReference type="ARBA" id="ARBA00022801"/>
    </source>
</evidence>
<feature type="region of interest" description="Disordered" evidence="9">
    <location>
        <begin position="780"/>
        <end position="842"/>
    </location>
</feature>
<dbReference type="GO" id="GO:0004435">
    <property type="term" value="F:phosphatidylinositol-4,5-bisphosphate phospholipase C activity"/>
    <property type="evidence" value="ECO:0007669"/>
    <property type="project" value="UniProtKB-EC"/>
</dbReference>
<dbReference type="InterPro" id="IPR053945">
    <property type="entry name" value="PLCB1-4-like_EFh"/>
</dbReference>
<dbReference type="Gene3D" id="1.20.1230.10">
    <property type="entry name" value="Phospholipase C beta, distal C-terminal domain"/>
    <property type="match status" value="1"/>
</dbReference>
<dbReference type="InterPro" id="IPR000008">
    <property type="entry name" value="C2_dom"/>
</dbReference>
<keyword evidence="7" id="KW-0807">Transducer</keyword>
<dbReference type="SUPFAM" id="SSF47473">
    <property type="entry name" value="EF-hand"/>
    <property type="match status" value="1"/>
</dbReference>
<dbReference type="Pfam" id="PF00168">
    <property type="entry name" value="C2"/>
    <property type="match status" value="1"/>
</dbReference>
<dbReference type="FunFam" id="2.60.40.150:FF:000008">
    <property type="entry name" value="1-phosphatidylinositol 4,5-bisphosphate phosphodiesterase"/>
    <property type="match status" value="1"/>
</dbReference>
<dbReference type="FunFam" id="1.10.238.10:FF:000024">
    <property type="entry name" value="1-phosphatidylinositol 4,5-bisphosphate phosphodiesterase"/>
    <property type="match status" value="1"/>
</dbReference>
<dbReference type="GO" id="GO:0016042">
    <property type="term" value="P:lipid catabolic process"/>
    <property type="evidence" value="ECO:0007669"/>
    <property type="project" value="UniProtKB-KW"/>
</dbReference>
<feature type="compositionally biased region" description="Basic residues" evidence="9">
    <location>
        <begin position="710"/>
        <end position="725"/>
    </location>
</feature>
<dbReference type="Pfam" id="PF17787">
    <property type="entry name" value="PH_14"/>
    <property type="match status" value="1"/>
</dbReference>
<dbReference type="InterPro" id="IPR001254">
    <property type="entry name" value="Trypsin_dom"/>
</dbReference>
<dbReference type="InterPro" id="IPR009003">
    <property type="entry name" value="Peptidase_S1_PA"/>
</dbReference>
<dbReference type="Pfam" id="PF00388">
    <property type="entry name" value="PI-PLC-X"/>
    <property type="match status" value="1"/>
</dbReference>
<dbReference type="EC" id="3.1.4.11" evidence="2 8"/>
<dbReference type="InterPro" id="IPR017946">
    <property type="entry name" value="PLC-like_Pdiesterase_TIM-brl"/>
</dbReference>
<dbReference type="SUPFAM" id="SSF49562">
    <property type="entry name" value="C2 domain (Calcium/lipid-binding domain, CaLB)"/>
    <property type="match status" value="1"/>
</dbReference>
<dbReference type="Gene3D" id="2.40.10.10">
    <property type="entry name" value="Trypsin-like serine proteases"/>
    <property type="match status" value="1"/>
</dbReference>
<dbReference type="PRINTS" id="PR00390">
    <property type="entry name" value="PHPHLIPASEC"/>
</dbReference>
<evidence type="ECO:0000256" key="8">
    <source>
        <dbReference type="RuleBase" id="RU361133"/>
    </source>
</evidence>
<dbReference type="PROSITE" id="PS50008">
    <property type="entry name" value="PIPLC_Y_DOMAIN"/>
    <property type="match status" value="1"/>
</dbReference>
<dbReference type="CDD" id="cd13361">
    <property type="entry name" value="PH_PLC_beta"/>
    <property type="match status" value="1"/>
</dbReference>
<accession>A0A3B0K152</accession>
<dbReference type="InterPro" id="IPR042531">
    <property type="entry name" value="PLC-beta_C_sf"/>
</dbReference>
<evidence type="ECO:0000256" key="9">
    <source>
        <dbReference type="SAM" id="MobiDB-lite"/>
    </source>
</evidence>
<keyword evidence="10" id="KW-0732">Signal</keyword>
<dbReference type="GO" id="GO:0048015">
    <property type="term" value="P:phosphatidylinositol-mediated signaling"/>
    <property type="evidence" value="ECO:0007669"/>
    <property type="project" value="TreeGrafter"/>
</dbReference>
<dbReference type="Pfam" id="PF00387">
    <property type="entry name" value="PI-PLC-Y"/>
    <property type="match status" value="1"/>
</dbReference>
<evidence type="ECO:0000313" key="15">
    <source>
        <dbReference type="Proteomes" id="UP000268350"/>
    </source>
</evidence>
<dbReference type="CDD" id="cd00190">
    <property type="entry name" value="Tryp_SPc"/>
    <property type="match status" value="1"/>
</dbReference>
<evidence type="ECO:0000256" key="2">
    <source>
        <dbReference type="ARBA" id="ARBA00012368"/>
    </source>
</evidence>
<dbReference type="SUPFAM" id="SSF50729">
    <property type="entry name" value="PH domain-like"/>
    <property type="match status" value="1"/>
</dbReference>
<dbReference type="InterPro" id="IPR011992">
    <property type="entry name" value="EF-hand-dom_pair"/>
</dbReference>
<evidence type="ECO:0000256" key="6">
    <source>
        <dbReference type="ARBA" id="ARBA00023157"/>
    </source>
</evidence>
<feature type="compositionally biased region" description="Pro residues" evidence="9">
    <location>
        <begin position="823"/>
        <end position="832"/>
    </location>
</feature>
<dbReference type="GO" id="GO:0042592">
    <property type="term" value="P:homeostatic process"/>
    <property type="evidence" value="ECO:0007669"/>
    <property type="project" value="UniProtKB-ARBA"/>
</dbReference>
<gene>
    <name evidence="14" type="ORF">DGUA_6G012578</name>
</gene>
<dbReference type="GO" id="GO:0006508">
    <property type="term" value="P:proteolysis"/>
    <property type="evidence" value="ECO:0007669"/>
    <property type="project" value="InterPro"/>
</dbReference>
<dbReference type="Gene3D" id="1.10.238.10">
    <property type="entry name" value="EF-hand"/>
    <property type="match status" value="1"/>
</dbReference>
<dbReference type="PROSITE" id="PS50007">
    <property type="entry name" value="PIPLC_X_DOMAIN"/>
    <property type="match status" value="1"/>
</dbReference>
<dbReference type="GO" id="GO:0007186">
    <property type="term" value="P:G protein-coupled receptor signaling pathway"/>
    <property type="evidence" value="ECO:0007669"/>
    <property type="project" value="TreeGrafter"/>
</dbReference>
<dbReference type="Proteomes" id="UP000268350">
    <property type="component" value="Unassembled WGS sequence"/>
</dbReference>
<evidence type="ECO:0000256" key="10">
    <source>
        <dbReference type="SAM" id="SignalP"/>
    </source>
</evidence>
<dbReference type="CDD" id="cd00275">
    <property type="entry name" value="C2_PLC_like"/>
    <property type="match status" value="1"/>
</dbReference>
<dbReference type="PROSITE" id="PS50240">
    <property type="entry name" value="TRYPSIN_DOM"/>
    <property type="match status" value="1"/>
</dbReference>
<feature type="signal peptide" evidence="10">
    <location>
        <begin position="1"/>
        <end position="16"/>
    </location>
</feature>
<protein>
    <recommendedName>
        <fullName evidence="2 8">Phosphoinositide phospholipase C</fullName>
        <ecNumber evidence="2 8">3.1.4.11</ecNumber>
    </recommendedName>
</protein>
<evidence type="ECO:0000256" key="7">
    <source>
        <dbReference type="ARBA" id="ARBA00023224"/>
    </source>
</evidence>
<dbReference type="GO" id="GO:0008344">
    <property type="term" value="P:adult locomotory behavior"/>
    <property type="evidence" value="ECO:0007669"/>
    <property type="project" value="UniProtKB-ARBA"/>
</dbReference>
<dbReference type="FunFam" id="3.20.20.190:FF:000084">
    <property type="match status" value="1"/>
</dbReference>
<dbReference type="SMART" id="SM00148">
    <property type="entry name" value="PLCXc"/>
    <property type="match status" value="1"/>
</dbReference>
<dbReference type="GO" id="GO:0046488">
    <property type="term" value="P:phosphatidylinositol metabolic process"/>
    <property type="evidence" value="ECO:0007669"/>
    <property type="project" value="TreeGrafter"/>
</dbReference>
<dbReference type="InterPro" id="IPR037862">
    <property type="entry name" value="PLC-beta_PH"/>
</dbReference>
<name>A0A3B0K152_DROGU</name>
<dbReference type="PROSITE" id="PS50004">
    <property type="entry name" value="C2"/>
    <property type="match status" value="1"/>
</dbReference>
<dbReference type="GO" id="GO:0005737">
    <property type="term" value="C:cytoplasm"/>
    <property type="evidence" value="ECO:0007669"/>
    <property type="project" value="TreeGrafter"/>
</dbReference>
<dbReference type="CDD" id="cd16213">
    <property type="entry name" value="EFh_PI-PLC21"/>
    <property type="match status" value="1"/>
</dbReference>
<dbReference type="SMART" id="SM00149">
    <property type="entry name" value="PLCYc"/>
    <property type="match status" value="1"/>
</dbReference>
<feature type="compositionally biased region" description="Basic and acidic residues" evidence="9">
    <location>
        <begin position="833"/>
        <end position="842"/>
    </location>
</feature>
<dbReference type="Gene3D" id="2.30.29.240">
    <property type="match status" value="1"/>
</dbReference>
<feature type="domain" description="Peptidase S1" evidence="13">
    <location>
        <begin position="45"/>
        <end position="301"/>
    </location>
</feature>
<dbReference type="Pfam" id="PF00089">
    <property type="entry name" value="Trypsin"/>
    <property type="match status" value="1"/>
</dbReference>
<dbReference type="SMART" id="SM00020">
    <property type="entry name" value="Tryp_SPc"/>
    <property type="match status" value="1"/>
</dbReference>
<feature type="region of interest" description="Disordered" evidence="9">
    <location>
        <begin position="1545"/>
        <end position="1566"/>
    </location>
</feature>
<feature type="compositionally biased region" description="Low complexity" evidence="9">
    <location>
        <begin position="802"/>
        <end position="811"/>
    </location>
</feature>
<organism evidence="14 15">
    <name type="scientific">Drosophila guanche</name>
    <name type="common">Fruit fly</name>
    <dbReference type="NCBI Taxonomy" id="7266"/>
    <lineage>
        <taxon>Eukaryota</taxon>
        <taxon>Metazoa</taxon>
        <taxon>Ecdysozoa</taxon>
        <taxon>Arthropoda</taxon>
        <taxon>Hexapoda</taxon>
        <taxon>Insecta</taxon>
        <taxon>Pterygota</taxon>
        <taxon>Neoptera</taxon>
        <taxon>Endopterygota</taxon>
        <taxon>Diptera</taxon>
        <taxon>Brachycera</taxon>
        <taxon>Muscomorpha</taxon>
        <taxon>Ephydroidea</taxon>
        <taxon>Drosophilidae</taxon>
        <taxon>Drosophila</taxon>
        <taxon>Sophophora</taxon>
    </lineage>
</organism>
<keyword evidence="5 8" id="KW-0443">Lipid metabolism</keyword>
<evidence type="ECO:0000256" key="1">
    <source>
        <dbReference type="ARBA" id="ARBA00001195"/>
    </source>
</evidence>
<evidence type="ECO:0000256" key="5">
    <source>
        <dbReference type="ARBA" id="ARBA00023098"/>
    </source>
</evidence>
<sequence length="1566" mass="172303">MLSLCVLLPLVALAGAASLQPHIQHLAARETAVDSPLPVEISARIIDGYDVQGVDNVPYLVSLSLTKATYTHQCGGVLIAKSWIVTIAAHCVEGVRSFNGDILGMPVYAGVSNRSNVTAAQVRHVDFASVHRSFNGKAGSDNIALLHVSQPFVYSARVQQIALPDMEEDYAGKLVTAYGWGLTDVEGDEFSKQLQYAFAPLLENSQCEVLLPTDAPLTSKQVCSSVKTCYGDGGTPLVYWPIDGPAELVALGSWSYMPCGYANRPTVYTAVSSYDSGTGLPVTMRVDAKGFFLYWVDQNNELDILDIATIRDVRTGQYAKKPKEGKLRQIVTMGPQDTTLEEKTVTVCHGSDFVNMTFVNFCCNRRDIAQLWCDGLIKLAYSLAQLNGSAIMFLQKAHTRLCLQVDKSGRIPVKNIIKLFAQNKEDRKRVEKALDVTGLPSGKGDSISVSKFQFEDFYNLYKYLTQRSEVEVLFDSIVGVSKRKCMSIPQLVEFLNKTQRDPRLNEILYPYANPARAKELIQQYEPNKFNAQKGQLSLDGFLRYLMGDDNPIMAPNKLDLCDDMDQPMSHYFINSSHNTYLTGHQLTGKSSVEIYRQCLLAGCRCVELDFWNGRTEEPVIVHGYTFVPEIFAKDVLEAIAESAFKTSEYPVILSFENHCNPRQQAKIANYCREIFGDMLLDKPLDSHPLEPNTDLPPPAALRRKIIIKNKKKHHHHHHHHHHKKPSQSVGTPAASNKLMTANSVDAAAKAASAAAAAQQVAAAAAAHQEEGGAATVRAANGDISTGAGGHAPPLQQIRQSSKDSTGSSDSDSSSDDESLPNTTPNPPSGNEPPPEKAQKETEAGAEISALVNYVQPIHFSSFENAEKKNRCYEMSSFDEKQATTLLKERPIEFVNYNKHQLSRVYPAGTRFDSSNFMPQLFWNAGCQLVALNFQTLDLAMQLNLGIFEYNARSGYLLKPEFMRRSDRRLDPFAESTVDGIIAGTVSIQVLSGQFLTDKRVNTFVEVEMYGLPADTVRKRFRTKTVRDNGMNPVYDEEPFVFKKVVLPELASIRIAAYEEGGKLIGHRVLPVIGLCPGYRHVNLRSEVGQPIALASLFLCVVVKDYVPHGLSDFAEALANPIKYQSEREKRDMQLSVLTDETDALVSADEDLSKSCGQKKELRPVESLATSPKHRASISAAAAWSVEPPTDRTDGGGGLGRGAGDDSESIMAPSIQHQHSLDQSVSTSIRQVESSQFDVDPVVAEPLEKLLDHKSVKEKRLEMEKKLESLRKKHDKEKLKIAGQKSSPLEGKKPKFAITNKLVKRLSNKSLNCLSPNSEPGVEVPACPLDLGDSSEESAGGADAGEESGAGGSTLEGTQESRLRSACREYTAQYRELQEKYHEAIYTAAEKVLKTSQTGQMKQLKASLDKVTGEVMHQLQEARRNEVKNLATVHRDRDELVRMKREVASSVVERGVAERVRLKQTFDRRTDDLQKQHDSVRNALADHRAKARQILDKDAESRSCVSNNGFLVLFHGPHHHGCSGSGSSAISGNNLTLNLDAGAAGGLSSVSPARSHHSISAATEMKT</sequence>
<evidence type="ECO:0000259" key="12">
    <source>
        <dbReference type="PROSITE" id="PS50008"/>
    </source>
</evidence>
<feature type="region of interest" description="Disordered" evidence="9">
    <location>
        <begin position="1266"/>
        <end position="1292"/>
    </location>
</feature>
<feature type="region of interest" description="Disordered" evidence="9">
    <location>
        <begin position="1311"/>
        <end position="1361"/>
    </location>
</feature>
<dbReference type="GO" id="GO:0043153">
    <property type="term" value="P:entrainment of circadian clock by photoperiod"/>
    <property type="evidence" value="ECO:0007669"/>
    <property type="project" value="UniProtKB-ARBA"/>
</dbReference>
<feature type="domain" description="PI-PLC Y-box" evidence="12">
    <location>
        <begin position="847"/>
        <end position="963"/>
    </location>
</feature>
<dbReference type="FunFam" id="2.30.29.240:FF:000006">
    <property type="entry name" value="1-phosphatidylinositol 4,5-bisphosphate phosphodiesterase"/>
    <property type="match status" value="1"/>
</dbReference>
<keyword evidence="3 8" id="KW-0378">Hydrolase</keyword>
<evidence type="ECO:0000313" key="14">
    <source>
        <dbReference type="EMBL" id="SPP79689.1"/>
    </source>
</evidence>
<evidence type="ECO:0000259" key="11">
    <source>
        <dbReference type="PROSITE" id="PS50004"/>
    </source>
</evidence>
<keyword evidence="6" id="KW-1015">Disulfide bond</keyword>
<feature type="compositionally biased region" description="Basic and acidic residues" evidence="9">
    <location>
        <begin position="1266"/>
        <end position="1279"/>
    </location>
</feature>
<dbReference type="InterPro" id="IPR001192">
    <property type="entry name" value="PI-PLC_fam"/>
</dbReference>
<dbReference type="OrthoDB" id="10061449at2759"/>
<dbReference type="OMA" id="THENNVN"/>
<dbReference type="GO" id="GO:0004252">
    <property type="term" value="F:serine-type endopeptidase activity"/>
    <property type="evidence" value="ECO:0007669"/>
    <property type="project" value="InterPro"/>
</dbReference>
<keyword evidence="4 8" id="KW-0442">Lipid degradation</keyword>
<dbReference type="InterPro" id="IPR000909">
    <property type="entry name" value="PLipase_C_PInositol-sp_X_dom"/>
</dbReference>
<dbReference type="STRING" id="7266.A0A3B0K152"/>
<dbReference type="GO" id="GO:0051209">
    <property type="term" value="P:release of sequestered calcium ion into cytosol"/>
    <property type="evidence" value="ECO:0007669"/>
    <property type="project" value="TreeGrafter"/>
</dbReference>
<dbReference type="SMART" id="SM00239">
    <property type="entry name" value="C2"/>
    <property type="match status" value="1"/>
</dbReference>
<proteinExistence type="predicted"/>
<dbReference type="SUPFAM" id="SSF50494">
    <property type="entry name" value="Trypsin-like serine proteases"/>
    <property type="match status" value="1"/>
</dbReference>
<dbReference type="PANTHER" id="PTHR10336:SF149">
    <property type="entry name" value="1-PHOSPHATIDYLINOSITOL 4,5-BISPHOSPHATE PHOSPHODIESTERASE CLASSES I AND II"/>
    <property type="match status" value="1"/>
</dbReference>
<dbReference type="InterPro" id="IPR043504">
    <property type="entry name" value="Peptidase_S1_PA_chymotrypsin"/>
</dbReference>
<evidence type="ECO:0000259" key="13">
    <source>
        <dbReference type="PROSITE" id="PS50240"/>
    </source>
</evidence>
<dbReference type="FunFam" id="1.20.1230.10:FF:000007">
    <property type="entry name" value="1-phosphatidylinositol 4,5-bisphosphate phosphodiesterase"/>
    <property type="match status" value="1"/>
</dbReference>
<feature type="chain" id="PRO_5017235622" description="Phosphoinositide phospholipase C" evidence="10">
    <location>
        <begin position="17"/>
        <end position="1566"/>
    </location>
</feature>
<dbReference type="InterPro" id="IPR001711">
    <property type="entry name" value="PLipase_C_Pinositol-sp_Y"/>
</dbReference>
<dbReference type="InterPro" id="IPR035892">
    <property type="entry name" value="C2_domain_sf"/>
</dbReference>
<dbReference type="FunFam" id="2.40.10.10:FF:000068">
    <property type="entry name" value="transmembrane protease serine 2"/>
    <property type="match status" value="1"/>
</dbReference>
<feature type="region of interest" description="Disordered" evidence="9">
    <location>
        <begin position="710"/>
        <end position="733"/>
    </location>
</feature>
<reference evidence="15" key="1">
    <citation type="submission" date="2018-01" db="EMBL/GenBank/DDBJ databases">
        <authorList>
            <person name="Alioto T."/>
            <person name="Alioto T."/>
        </authorList>
    </citation>
    <scope>NUCLEOTIDE SEQUENCE [LARGE SCALE GENOMIC DNA]</scope>
</reference>
<keyword evidence="15" id="KW-1185">Reference proteome</keyword>
<comment type="catalytic activity">
    <reaction evidence="1 8">
        <text>a 1,2-diacyl-sn-glycero-3-phospho-(1D-myo-inositol-4,5-bisphosphate) + H2O = 1D-myo-inositol 1,4,5-trisphosphate + a 1,2-diacyl-sn-glycerol + H(+)</text>
        <dbReference type="Rhea" id="RHEA:33179"/>
        <dbReference type="ChEBI" id="CHEBI:15377"/>
        <dbReference type="ChEBI" id="CHEBI:15378"/>
        <dbReference type="ChEBI" id="CHEBI:17815"/>
        <dbReference type="ChEBI" id="CHEBI:58456"/>
        <dbReference type="ChEBI" id="CHEBI:203600"/>
        <dbReference type="EC" id="3.1.4.11"/>
    </reaction>
</comment>
<dbReference type="PANTHER" id="PTHR10336">
    <property type="entry name" value="PHOSPHOINOSITIDE-SPECIFIC PHOSPHOLIPASE C FAMILY PROTEIN"/>
    <property type="match status" value="1"/>
</dbReference>
<dbReference type="EMBL" id="OUUW01000004">
    <property type="protein sequence ID" value="SPP79689.1"/>
    <property type="molecule type" value="Genomic_DNA"/>
</dbReference>
<dbReference type="Gene3D" id="2.60.40.150">
    <property type="entry name" value="C2 domain"/>
    <property type="match status" value="1"/>
</dbReference>
<dbReference type="Pfam" id="PF22631">
    <property type="entry name" value="PLCB1-4-like_EFh"/>
    <property type="match status" value="1"/>
</dbReference>
<dbReference type="SUPFAM" id="SSF51695">
    <property type="entry name" value="PLC-like phosphodiesterases"/>
    <property type="match status" value="1"/>
</dbReference>
<dbReference type="SUPFAM" id="SSF69989">
    <property type="entry name" value="C-terminal domain of PLC-beta"/>
    <property type="match status" value="1"/>
</dbReference>
<dbReference type="CDD" id="cd08591">
    <property type="entry name" value="PI-PLCc_beta"/>
    <property type="match status" value="1"/>
</dbReference>
<feature type="region of interest" description="Disordered" evidence="9">
    <location>
        <begin position="1178"/>
        <end position="1208"/>
    </location>
</feature>
<feature type="domain" description="C2" evidence="11">
    <location>
        <begin position="963"/>
        <end position="1091"/>
    </location>
</feature>
<dbReference type="Gene3D" id="3.20.20.190">
    <property type="entry name" value="Phosphatidylinositol (PI) phosphodiesterase"/>
    <property type="match status" value="1"/>
</dbReference>
<evidence type="ECO:0000256" key="4">
    <source>
        <dbReference type="ARBA" id="ARBA00022963"/>
    </source>
</evidence>